<organism evidence="13 14">
    <name type="scientific">Clostridium punense</name>
    <dbReference type="NCBI Taxonomy" id="1054297"/>
    <lineage>
        <taxon>Bacteria</taxon>
        <taxon>Bacillati</taxon>
        <taxon>Bacillota</taxon>
        <taxon>Clostridia</taxon>
        <taxon>Eubacteriales</taxon>
        <taxon>Clostridiaceae</taxon>
        <taxon>Clostridium</taxon>
    </lineage>
</organism>
<dbReference type="PROSITE" id="PS51188">
    <property type="entry name" value="ZF_CR"/>
    <property type="match status" value="1"/>
</dbReference>
<dbReference type="CDD" id="cd10719">
    <property type="entry name" value="DnaJ_zf"/>
    <property type="match status" value="1"/>
</dbReference>
<dbReference type="CDD" id="cd10747">
    <property type="entry name" value="DnaJ_C"/>
    <property type="match status" value="1"/>
</dbReference>
<keyword evidence="2 9" id="KW-0235">DNA replication</keyword>
<dbReference type="InterPro" id="IPR001305">
    <property type="entry name" value="HSP_DnaJ_Cys-rich_dom"/>
</dbReference>
<feature type="binding site" evidence="9">
    <location>
        <position position="209"/>
    </location>
    <ligand>
        <name>Zn(2+)</name>
        <dbReference type="ChEBI" id="CHEBI:29105"/>
        <label>1</label>
    </ligand>
</feature>
<feature type="binding site" evidence="9">
    <location>
        <position position="206"/>
    </location>
    <ligand>
        <name>Zn(2+)</name>
        <dbReference type="ChEBI" id="CHEBI:29105"/>
        <label>1</label>
    </ligand>
</feature>
<evidence type="ECO:0000256" key="5">
    <source>
        <dbReference type="ARBA" id="ARBA00022771"/>
    </source>
</evidence>
<dbReference type="RefSeq" id="WP_021283244.1">
    <property type="nucleotide sequence ID" value="NZ_JAGGLL010000001.1"/>
</dbReference>
<evidence type="ECO:0000256" key="4">
    <source>
        <dbReference type="ARBA" id="ARBA00022737"/>
    </source>
</evidence>
<comment type="similarity">
    <text evidence="9">Belongs to the DnaJ family.</text>
</comment>
<dbReference type="NCBIfam" id="NF010890">
    <property type="entry name" value="PRK14297.1"/>
    <property type="match status" value="1"/>
</dbReference>
<feature type="binding site" evidence="9">
    <location>
        <position position="192"/>
    </location>
    <ligand>
        <name>Zn(2+)</name>
        <dbReference type="ChEBI" id="CHEBI:29105"/>
        <label>2</label>
    </ligand>
</feature>
<dbReference type="InterPro" id="IPR001623">
    <property type="entry name" value="DnaJ_domain"/>
</dbReference>
<comment type="domain">
    <text evidence="9">The J domain is necessary and sufficient to stimulate DnaK ATPase activity. Zinc center 1 plays an important role in the autonomous, DnaK-independent chaperone activity of DnaJ. Zinc center 2 is essential for interaction with DnaK and for DnaJ activity.</text>
</comment>
<dbReference type="Pfam" id="PF00684">
    <property type="entry name" value="DnaJ_CXXCXGXG"/>
    <property type="match status" value="1"/>
</dbReference>
<dbReference type="Proteomes" id="UP001519308">
    <property type="component" value="Unassembled WGS sequence"/>
</dbReference>
<dbReference type="HAMAP" id="MF_01152">
    <property type="entry name" value="DnaJ"/>
    <property type="match status" value="1"/>
</dbReference>
<dbReference type="NCBIfam" id="NF008035">
    <property type="entry name" value="PRK10767.1"/>
    <property type="match status" value="1"/>
</dbReference>
<dbReference type="Pfam" id="PF01556">
    <property type="entry name" value="DnaJ_C"/>
    <property type="match status" value="1"/>
</dbReference>
<dbReference type="PANTHER" id="PTHR43096">
    <property type="entry name" value="DNAJ HOMOLOG 1, MITOCHONDRIAL-RELATED"/>
    <property type="match status" value="1"/>
</dbReference>
<dbReference type="InterPro" id="IPR036410">
    <property type="entry name" value="HSP_DnaJ_Cys-rich_dom_sf"/>
</dbReference>
<keyword evidence="5 9" id="KW-0863">Zinc-finger</keyword>
<name>A0ABS4JXJ3_9CLOT</name>
<dbReference type="CDD" id="cd06257">
    <property type="entry name" value="DnaJ"/>
    <property type="match status" value="1"/>
</dbReference>
<evidence type="ECO:0000256" key="6">
    <source>
        <dbReference type="ARBA" id="ARBA00022833"/>
    </source>
</evidence>
<dbReference type="SUPFAM" id="SSF49493">
    <property type="entry name" value="HSP40/DnaJ peptide-binding domain"/>
    <property type="match status" value="2"/>
</dbReference>
<dbReference type="NCBIfam" id="TIGR02349">
    <property type="entry name" value="DnaJ_bact"/>
    <property type="match status" value="1"/>
</dbReference>
<evidence type="ECO:0000256" key="10">
    <source>
        <dbReference type="PROSITE-ProRule" id="PRU00546"/>
    </source>
</evidence>
<feature type="binding site" evidence="9">
    <location>
        <position position="195"/>
    </location>
    <ligand>
        <name>Zn(2+)</name>
        <dbReference type="ChEBI" id="CHEBI:29105"/>
        <label>2</label>
    </ligand>
</feature>
<evidence type="ECO:0000256" key="8">
    <source>
        <dbReference type="ARBA" id="ARBA00023186"/>
    </source>
</evidence>
<dbReference type="SMART" id="SM00271">
    <property type="entry name" value="DnaJ"/>
    <property type="match status" value="1"/>
</dbReference>
<comment type="cofactor">
    <cofactor evidence="9">
        <name>Zn(2+)</name>
        <dbReference type="ChEBI" id="CHEBI:29105"/>
    </cofactor>
    <text evidence="9">Binds 2 Zn(2+) ions per monomer.</text>
</comment>
<sequence>MANKDYYEVLGLDKSASEEDIKKAFKKAALKYHPDRNPDNKEAEEKFKEINEAYQVLSDSEKRQRYDQFGTADFNGQGFDGFDFGGGFGGFGGFGDIFSDLFGGGGGFSSRSKNAPRKGADLEYNLNLTFEEAVFGCEKEISVTRREKCETCSGTGAKPGTSANTCSKCGGTGQVRVTRSTPLGTIATQTTCDACGGKGKVIESPCQTCRGTGKERKTRKVSINIPAGVDTGNVMPLRGQGEAGENGGPSGDLYINIRVAPHKTFKRQGFDIHMETHVSFAKATLGTEIKVPTVDGDVTYKVPAGTQPGTVFRLKGKGVPRVNSAGRGDHYVKVIVDVPKAINDKQKEALRMFMEASGEQYDSAEEHKKSFKDLFKK</sequence>
<feature type="repeat" description="CXXCXGXG motif" evidence="9">
    <location>
        <begin position="192"/>
        <end position="199"/>
    </location>
</feature>
<feature type="binding site" evidence="9">
    <location>
        <position position="169"/>
    </location>
    <ligand>
        <name>Zn(2+)</name>
        <dbReference type="ChEBI" id="CHEBI:29105"/>
        <label>2</label>
    </ligand>
</feature>
<dbReference type="SUPFAM" id="SSF46565">
    <property type="entry name" value="Chaperone J-domain"/>
    <property type="match status" value="1"/>
</dbReference>
<dbReference type="InterPro" id="IPR002939">
    <property type="entry name" value="DnaJ_C"/>
</dbReference>
<keyword evidence="7 9" id="KW-0346">Stress response</keyword>
<evidence type="ECO:0000256" key="2">
    <source>
        <dbReference type="ARBA" id="ARBA00022705"/>
    </source>
</evidence>
<feature type="repeat" description="CXXCXGXG motif" evidence="9">
    <location>
        <begin position="206"/>
        <end position="213"/>
    </location>
</feature>
<feature type="domain" description="J" evidence="11">
    <location>
        <begin position="5"/>
        <end position="70"/>
    </location>
</feature>
<keyword evidence="6 9" id="KW-0862">Zinc</keyword>
<gene>
    <name evidence="9" type="primary">dnaJ</name>
    <name evidence="13" type="ORF">J2Z44_000012</name>
</gene>
<feature type="repeat" description="CXXCXGXG motif" evidence="9">
    <location>
        <begin position="149"/>
        <end position="156"/>
    </location>
</feature>
<feature type="zinc finger region" description="CR-type" evidence="10">
    <location>
        <begin position="136"/>
        <end position="218"/>
    </location>
</feature>
<feature type="repeat" description="CXXCXGXG motif" evidence="9">
    <location>
        <begin position="166"/>
        <end position="173"/>
    </location>
</feature>
<feature type="binding site" evidence="9">
    <location>
        <position position="166"/>
    </location>
    <ligand>
        <name>Zn(2+)</name>
        <dbReference type="ChEBI" id="CHEBI:29105"/>
        <label>2</label>
    </ligand>
</feature>
<accession>A0ABS4JXJ3</accession>
<evidence type="ECO:0000256" key="3">
    <source>
        <dbReference type="ARBA" id="ARBA00022723"/>
    </source>
</evidence>
<feature type="binding site" evidence="9">
    <location>
        <position position="152"/>
    </location>
    <ligand>
        <name>Zn(2+)</name>
        <dbReference type="ChEBI" id="CHEBI:29105"/>
        <label>1</label>
    </ligand>
</feature>
<evidence type="ECO:0000259" key="12">
    <source>
        <dbReference type="PROSITE" id="PS51188"/>
    </source>
</evidence>
<comment type="caution">
    <text evidence="13">The sequence shown here is derived from an EMBL/GenBank/DDBJ whole genome shotgun (WGS) entry which is preliminary data.</text>
</comment>
<evidence type="ECO:0000313" key="14">
    <source>
        <dbReference type="Proteomes" id="UP001519308"/>
    </source>
</evidence>
<keyword evidence="3 9" id="KW-0479">Metal-binding</keyword>
<keyword evidence="8 9" id="KW-0143">Chaperone</keyword>
<comment type="function">
    <text evidence="9">Participates actively in the response to hyperosmotic and heat shock by preventing the aggregation of stress-denatured proteins and by disaggregating proteins, also in an autonomous, DnaK-independent fashion. Unfolded proteins bind initially to DnaJ; upon interaction with the DnaJ-bound protein, DnaK hydrolyzes its bound ATP, resulting in the formation of a stable complex. GrpE releases ADP from DnaK; ATP binding to DnaK triggers the release of the substrate protein, thus completing the reaction cycle. Several rounds of ATP-dependent interactions between DnaJ, DnaK and GrpE are required for fully efficient folding. Also involved, together with DnaK and GrpE, in the DNA replication of plasmids through activation of initiation proteins.</text>
</comment>
<evidence type="ECO:0000256" key="7">
    <source>
        <dbReference type="ARBA" id="ARBA00023016"/>
    </source>
</evidence>
<dbReference type="PANTHER" id="PTHR43096:SF48">
    <property type="entry name" value="CHAPERONE PROTEIN DNAJ"/>
    <property type="match status" value="1"/>
</dbReference>
<evidence type="ECO:0000256" key="9">
    <source>
        <dbReference type="HAMAP-Rule" id="MF_01152"/>
    </source>
</evidence>
<evidence type="ECO:0000256" key="1">
    <source>
        <dbReference type="ARBA" id="ARBA00022490"/>
    </source>
</evidence>
<dbReference type="Gene3D" id="1.10.287.110">
    <property type="entry name" value="DnaJ domain"/>
    <property type="match status" value="1"/>
</dbReference>
<dbReference type="EMBL" id="JAGGLL010000001">
    <property type="protein sequence ID" value="MBP2020231.1"/>
    <property type="molecule type" value="Genomic_DNA"/>
</dbReference>
<dbReference type="PROSITE" id="PS50076">
    <property type="entry name" value="DNAJ_2"/>
    <property type="match status" value="1"/>
</dbReference>
<evidence type="ECO:0000259" key="11">
    <source>
        <dbReference type="PROSITE" id="PS50076"/>
    </source>
</evidence>
<dbReference type="Gene3D" id="2.60.260.20">
    <property type="entry name" value="Urease metallochaperone UreE, N-terminal domain"/>
    <property type="match status" value="2"/>
</dbReference>
<keyword evidence="14" id="KW-1185">Reference proteome</keyword>
<keyword evidence="4 9" id="KW-0677">Repeat</keyword>
<dbReference type="Pfam" id="PF00226">
    <property type="entry name" value="DnaJ"/>
    <property type="match status" value="1"/>
</dbReference>
<proteinExistence type="inferred from homology"/>
<evidence type="ECO:0000313" key="13">
    <source>
        <dbReference type="EMBL" id="MBP2020231.1"/>
    </source>
</evidence>
<comment type="subunit">
    <text evidence="9">Homodimer.</text>
</comment>
<dbReference type="PROSITE" id="PS00636">
    <property type="entry name" value="DNAJ_1"/>
    <property type="match status" value="1"/>
</dbReference>
<keyword evidence="1 9" id="KW-0963">Cytoplasm</keyword>
<dbReference type="SUPFAM" id="SSF57938">
    <property type="entry name" value="DnaJ/Hsp40 cysteine-rich domain"/>
    <property type="match status" value="1"/>
</dbReference>
<dbReference type="Gene3D" id="2.10.230.10">
    <property type="entry name" value="Heat shock protein DnaJ, cysteine-rich domain"/>
    <property type="match status" value="1"/>
</dbReference>
<dbReference type="InterPro" id="IPR018253">
    <property type="entry name" value="DnaJ_domain_CS"/>
</dbReference>
<comment type="subcellular location">
    <subcellularLocation>
        <location evidence="9">Cytoplasm</location>
    </subcellularLocation>
</comment>
<reference evidence="13 14" key="1">
    <citation type="submission" date="2021-03" db="EMBL/GenBank/DDBJ databases">
        <title>Genomic Encyclopedia of Type Strains, Phase IV (KMG-IV): sequencing the most valuable type-strain genomes for metagenomic binning, comparative biology and taxonomic classification.</title>
        <authorList>
            <person name="Goeker M."/>
        </authorList>
    </citation>
    <scope>NUCLEOTIDE SEQUENCE [LARGE SCALE GENOMIC DNA]</scope>
    <source>
        <strain evidence="13 14">DSM 28650</strain>
    </source>
</reference>
<feature type="domain" description="CR-type" evidence="12">
    <location>
        <begin position="136"/>
        <end position="218"/>
    </location>
</feature>
<protein>
    <recommendedName>
        <fullName evidence="9">Chaperone protein DnaJ</fullName>
    </recommendedName>
</protein>
<dbReference type="InterPro" id="IPR012724">
    <property type="entry name" value="DnaJ"/>
</dbReference>
<dbReference type="InterPro" id="IPR008971">
    <property type="entry name" value="HSP40/DnaJ_pept-bd"/>
</dbReference>
<feature type="binding site" evidence="9">
    <location>
        <position position="149"/>
    </location>
    <ligand>
        <name>Zn(2+)</name>
        <dbReference type="ChEBI" id="CHEBI:29105"/>
        <label>1</label>
    </ligand>
</feature>
<dbReference type="PRINTS" id="PR00625">
    <property type="entry name" value="JDOMAIN"/>
</dbReference>
<dbReference type="InterPro" id="IPR036869">
    <property type="entry name" value="J_dom_sf"/>
</dbReference>